<dbReference type="Proteomes" id="UP001487740">
    <property type="component" value="Unassembled WGS sequence"/>
</dbReference>
<evidence type="ECO:0000256" key="1">
    <source>
        <dbReference type="SAM" id="MobiDB-lite"/>
    </source>
</evidence>
<keyword evidence="5" id="KW-1185">Reference proteome</keyword>
<feature type="signal peptide" evidence="3">
    <location>
        <begin position="1"/>
        <end position="23"/>
    </location>
</feature>
<keyword evidence="2" id="KW-0812">Transmembrane</keyword>
<name>A0AAW0TCX2_SCYPA</name>
<evidence type="ECO:0000313" key="4">
    <source>
        <dbReference type="EMBL" id="KAK8384307.1"/>
    </source>
</evidence>
<reference evidence="4 5" key="1">
    <citation type="submission" date="2023-03" db="EMBL/GenBank/DDBJ databases">
        <title>High-quality genome of Scylla paramamosain provides insights in environmental adaptation.</title>
        <authorList>
            <person name="Zhang L."/>
        </authorList>
    </citation>
    <scope>NUCLEOTIDE SEQUENCE [LARGE SCALE GENOMIC DNA]</scope>
    <source>
        <strain evidence="4">LZ_2023a</strain>
        <tissue evidence="4">Muscle</tissue>
    </source>
</reference>
<gene>
    <name evidence="4" type="ORF">O3P69_009227</name>
</gene>
<keyword evidence="3" id="KW-0732">Signal</keyword>
<organism evidence="4 5">
    <name type="scientific">Scylla paramamosain</name>
    <name type="common">Mud crab</name>
    <dbReference type="NCBI Taxonomy" id="85552"/>
    <lineage>
        <taxon>Eukaryota</taxon>
        <taxon>Metazoa</taxon>
        <taxon>Ecdysozoa</taxon>
        <taxon>Arthropoda</taxon>
        <taxon>Crustacea</taxon>
        <taxon>Multicrustacea</taxon>
        <taxon>Malacostraca</taxon>
        <taxon>Eumalacostraca</taxon>
        <taxon>Eucarida</taxon>
        <taxon>Decapoda</taxon>
        <taxon>Pleocyemata</taxon>
        <taxon>Brachyura</taxon>
        <taxon>Eubrachyura</taxon>
        <taxon>Portunoidea</taxon>
        <taxon>Portunidae</taxon>
        <taxon>Portuninae</taxon>
        <taxon>Scylla</taxon>
    </lineage>
</organism>
<keyword evidence="2" id="KW-1133">Transmembrane helix</keyword>
<dbReference type="EMBL" id="JARAKH010000035">
    <property type="protein sequence ID" value="KAK8384307.1"/>
    <property type="molecule type" value="Genomic_DNA"/>
</dbReference>
<protein>
    <submittedName>
        <fullName evidence="4">Uncharacterized protein</fullName>
    </submittedName>
</protein>
<sequence>MERVLPCPLLLLLLLALSPGGAPSPTLAQDCSAADTVVKKGQLLVQVINTTQVTWDGAGYGGHLTLFVKPESDFEGVSLYAGTRDRTLHTAWFPAEECFPRDGTWLQFRAMISATWTSLKFRFRSPACWKECETNTVLAMPTILSVVAQGPSRWLTGHPPENCRFQMLGELQRDKMERCKHPPSTTTTSTTTTTTTTTTTSTSTTSTNTSTNTTTDPTSKLTRYEIITIAASAAAGVVVVLVVVVVVVLRWKRKVVISPALSLPPDEHVIENDIYESFDGDANDAAPQTFQNDLYESFSGHERRRDT</sequence>
<keyword evidence="2" id="KW-0472">Membrane</keyword>
<feature type="transmembrane region" description="Helical" evidence="2">
    <location>
        <begin position="226"/>
        <end position="249"/>
    </location>
</feature>
<dbReference type="AlphaFoldDB" id="A0AAW0TCX2"/>
<evidence type="ECO:0000313" key="5">
    <source>
        <dbReference type="Proteomes" id="UP001487740"/>
    </source>
</evidence>
<proteinExistence type="predicted"/>
<feature type="compositionally biased region" description="Low complexity" evidence="1">
    <location>
        <begin position="184"/>
        <end position="215"/>
    </location>
</feature>
<feature type="region of interest" description="Disordered" evidence="1">
    <location>
        <begin position="177"/>
        <end position="217"/>
    </location>
</feature>
<accession>A0AAW0TCX2</accession>
<evidence type="ECO:0000256" key="2">
    <source>
        <dbReference type="SAM" id="Phobius"/>
    </source>
</evidence>
<evidence type="ECO:0000256" key="3">
    <source>
        <dbReference type="SAM" id="SignalP"/>
    </source>
</evidence>
<feature type="chain" id="PRO_5043721270" evidence="3">
    <location>
        <begin position="24"/>
        <end position="307"/>
    </location>
</feature>
<comment type="caution">
    <text evidence="4">The sequence shown here is derived from an EMBL/GenBank/DDBJ whole genome shotgun (WGS) entry which is preliminary data.</text>
</comment>